<organism evidence="1 2">
    <name type="scientific">Aspergillus ibericus CBS 121593</name>
    <dbReference type="NCBI Taxonomy" id="1448316"/>
    <lineage>
        <taxon>Eukaryota</taxon>
        <taxon>Fungi</taxon>
        <taxon>Dikarya</taxon>
        <taxon>Ascomycota</taxon>
        <taxon>Pezizomycotina</taxon>
        <taxon>Eurotiomycetes</taxon>
        <taxon>Eurotiomycetidae</taxon>
        <taxon>Eurotiales</taxon>
        <taxon>Aspergillaceae</taxon>
        <taxon>Aspergillus</taxon>
        <taxon>Aspergillus subgen. Circumdati</taxon>
    </lineage>
</organism>
<dbReference type="RefSeq" id="XP_025570115.1">
    <property type="nucleotide sequence ID" value="XM_025714622.1"/>
</dbReference>
<gene>
    <name evidence="1" type="ORF">BO80DRAFT_248800</name>
</gene>
<dbReference type="GeneID" id="37219487"/>
<protein>
    <submittedName>
        <fullName evidence="1">Uncharacterized protein</fullName>
    </submittedName>
</protein>
<dbReference type="VEuPathDB" id="FungiDB:BO80DRAFT_248800"/>
<name>A0A395GLT7_9EURO</name>
<keyword evidence="2" id="KW-1185">Reference proteome</keyword>
<reference evidence="1 2" key="1">
    <citation type="submission" date="2018-02" db="EMBL/GenBank/DDBJ databases">
        <title>The genomes of Aspergillus section Nigri reveals drivers in fungal speciation.</title>
        <authorList>
            <consortium name="DOE Joint Genome Institute"/>
            <person name="Vesth T.C."/>
            <person name="Nybo J."/>
            <person name="Theobald S."/>
            <person name="Brandl J."/>
            <person name="Frisvad J.C."/>
            <person name="Nielsen K.F."/>
            <person name="Lyhne E.K."/>
            <person name="Kogle M.E."/>
            <person name="Kuo A."/>
            <person name="Riley R."/>
            <person name="Clum A."/>
            <person name="Nolan M."/>
            <person name="Lipzen A."/>
            <person name="Salamov A."/>
            <person name="Henrissat B."/>
            <person name="Wiebenga A."/>
            <person name="De vries R.P."/>
            <person name="Grigoriev I.V."/>
            <person name="Mortensen U.H."/>
            <person name="Andersen M.R."/>
            <person name="Baker S.E."/>
        </authorList>
    </citation>
    <scope>NUCLEOTIDE SEQUENCE [LARGE SCALE GENOMIC DNA]</scope>
    <source>
        <strain evidence="1 2">CBS 121593</strain>
    </source>
</reference>
<proteinExistence type="predicted"/>
<dbReference type="AlphaFoldDB" id="A0A395GLT7"/>
<dbReference type="EMBL" id="KZ824485">
    <property type="protein sequence ID" value="RAK95787.1"/>
    <property type="molecule type" value="Genomic_DNA"/>
</dbReference>
<evidence type="ECO:0000313" key="2">
    <source>
        <dbReference type="Proteomes" id="UP000249402"/>
    </source>
</evidence>
<dbReference type="Proteomes" id="UP000249402">
    <property type="component" value="Unassembled WGS sequence"/>
</dbReference>
<evidence type="ECO:0000313" key="1">
    <source>
        <dbReference type="EMBL" id="RAK95787.1"/>
    </source>
</evidence>
<sequence>MRGMGNPIANSLQGGFMKLNSRSISEVDALYQGSSVCCNCRYMYTSSGHHAERQGRKFSCQMQNRCNAVDDSIMEYRLVHNQSRRKVVIATSFQLLCRLISYQYPSDSVAGVGKFVILPFENPSLSMLGDLSILFSLPNRPPYRNAHPSPSYNLSCYVV</sequence>
<accession>A0A395GLT7</accession>